<dbReference type="InterPro" id="IPR051415">
    <property type="entry name" value="LAAT-1"/>
</dbReference>
<evidence type="ECO:0000256" key="4">
    <source>
        <dbReference type="ARBA" id="ARBA00023136"/>
    </source>
</evidence>
<evidence type="ECO:0008006" key="11">
    <source>
        <dbReference type="Google" id="ProtNLM"/>
    </source>
</evidence>
<dbReference type="Proteomes" id="UP000191522">
    <property type="component" value="Unassembled WGS sequence"/>
</dbReference>
<evidence type="ECO:0000256" key="1">
    <source>
        <dbReference type="ARBA" id="ARBA00004141"/>
    </source>
</evidence>
<feature type="region of interest" description="Disordered" evidence="7">
    <location>
        <begin position="131"/>
        <end position="157"/>
    </location>
</feature>
<evidence type="ECO:0000256" key="3">
    <source>
        <dbReference type="ARBA" id="ARBA00022989"/>
    </source>
</evidence>
<dbReference type="FunFam" id="1.20.1280.290:FF:000012">
    <property type="entry name" value="Vacuolar membrane PQ loop repeat protein"/>
    <property type="match status" value="1"/>
</dbReference>
<dbReference type="PANTHER" id="PTHR16201">
    <property type="entry name" value="SEVEN TRANSMEMBRANE PROTEIN 1-RELATED"/>
    <property type="match status" value="1"/>
</dbReference>
<dbReference type="PANTHER" id="PTHR16201:SF44">
    <property type="entry name" value="SEVEN TRANSMEMBRANE PROTEIN 1"/>
    <property type="match status" value="1"/>
</dbReference>
<gene>
    <name evidence="9" type="ORF">PENDEC_c028G04731</name>
</gene>
<feature type="transmembrane region" description="Helical" evidence="8">
    <location>
        <begin position="14"/>
        <end position="36"/>
    </location>
</feature>
<protein>
    <recommendedName>
        <fullName evidence="11">Vacuolar membrane PQ loop repeat protein</fullName>
    </recommendedName>
</protein>
<evidence type="ECO:0000256" key="8">
    <source>
        <dbReference type="SAM" id="Phobius"/>
    </source>
</evidence>
<feature type="transmembrane region" description="Helical" evidence="8">
    <location>
        <begin position="74"/>
        <end position="98"/>
    </location>
</feature>
<evidence type="ECO:0000256" key="5">
    <source>
        <dbReference type="ARBA" id="ARBA00038039"/>
    </source>
</evidence>
<accession>A0A1V6NZ45</accession>
<keyword evidence="3 8" id="KW-1133">Transmembrane helix</keyword>
<dbReference type="Pfam" id="PF04193">
    <property type="entry name" value="PQ-loop"/>
    <property type="match status" value="2"/>
</dbReference>
<evidence type="ECO:0000256" key="2">
    <source>
        <dbReference type="ARBA" id="ARBA00022692"/>
    </source>
</evidence>
<comment type="catalytic activity">
    <reaction evidence="6">
        <text>L-histidine(out) + L-arginine(in) = L-histidine(in) + L-arginine(out)</text>
        <dbReference type="Rhea" id="RHEA:71063"/>
        <dbReference type="ChEBI" id="CHEBI:32682"/>
        <dbReference type="ChEBI" id="CHEBI:57595"/>
    </reaction>
</comment>
<keyword evidence="2 8" id="KW-0812">Transmembrane</keyword>
<dbReference type="FunFam" id="1.20.1280.290:FF:000009">
    <property type="entry name" value="PQ loop repeat family protein"/>
    <property type="match status" value="1"/>
</dbReference>
<feature type="transmembrane region" description="Helical" evidence="8">
    <location>
        <begin position="177"/>
        <end position="198"/>
    </location>
</feature>
<name>A0A1V6NZ45_PENDC</name>
<reference evidence="10" key="1">
    <citation type="journal article" date="2017" name="Nat. Microbiol.">
        <title>Global analysis of biosynthetic gene clusters reveals vast potential of secondary metabolite production in Penicillium species.</title>
        <authorList>
            <person name="Nielsen J.C."/>
            <person name="Grijseels S."/>
            <person name="Prigent S."/>
            <person name="Ji B."/>
            <person name="Dainat J."/>
            <person name="Nielsen K.F."/>
            <person name="Frisvad J.C."/>
            <person name="Workman M."/>
            <person name="Nielsen J."/>
        </authorList>
    </citation>
    <scope>NUCLEOTIDE SEQUENCE [LARGE SCALE GENOMIC DNA]</scope>
    <source>
        <strain evidence="10">IBT 11843</strain>
    </source>
</reference>
<comment type="caution">
    <text evidence="9">The sequence shown here is derived from an EMBL/GenBank/DDBJ whole genome shotgun (WGS) entry which is preliminary data.</text>
</comment>
<feature type="transmembrane region" description="Helical" evidence="8">
    <location>
        <begin position="218"/>
        <end position="236"/>
    </location>
</feature>
<keyword evidence="10" id="KW-1185">Reference proteome</keyword>
<organism evidence="9 10">
    <name type="scientific">Penicillium decumbens</name>
    <dbReference type="NCBI Taxonomy" id="69771"/>
    <lineage>
        <taxon>Eukaryota</taxon>
        <taxon>Fungi</taxon>
        <taxon>Dikarya</taxon>
        <taxon>Ascomycota</taxon>
        <taxon>Pezizomycotina</taxon>
        <taxon>Eurotiomycetes</taxon>
        <taxon>Eurotiomycetidae</taxon>
        <taxon>Eurotiales</taxon>
        <taxon>Aspergillaceae</taxon>
        <taxon>Penicillium</taxon>
    </lineage>
</organism>
<dbReference type="GO" id="GO:0098852">
    <property type="term" value="C:lytic vacuole membrane"/>
    <property type="evidence" value="ECO:0007669"/>
    <property type="project" value="UniProtKB-ARBA"/>
</dbReference>
<comment type="similarity">
    <text evidence="5">Belongs to the laat-1 family.</text>
</comment>
<evidence type="ECO:0000313" key="10">
    <source>
        <dbReference type="Proteomes" id="UP000191522"/>
    </source>
</evidence>
<feature type="transmembrane region" description="Helical" evidence="8">
    <location>
        <begin position="280"/>
        <end position="300"/>
    </location>
</feature>
<comment type="subcellular location">
    <subcellularLocation>
        <location evidence="1">Membrane</location>
        <topology evidence="1">Multi-pass membrane protein</topology>
    </subcellularLocation>
</comment>
<dbReference type="Gene3D" id="1.20.1280.290">
    <property type="match status" value="2"/>
</dbReference>
<dbReference type="GO" id="GO:0034486">
    <property type="term" value="P:vacuolar transmembrane transport"/>
    <property type="evidence" value="ECO:0007669"/>
    <property type="project" value="UniProtKB-ARBA"/>
</dbReference>
<sequence length="314" mass="34550">MGSDETVSLTPREAASGLLGSVSMTCWIFLLVPQLIENYRNGNAEAISLLFIFVWFVGDVANLAGGLLADLVPVILAIAVYFCIADGVLISQCLYYRASSVRSEYHRRRRSSTETPDPTTPLLGRRFSDAIPAQSRRRSSGSLRGYQGGRRDSQPEDSLAKIVEESEYGRRAWIKNFISVLGIFVIGMAGWTMAWQTGMWAPAPQGSHDGGKATSGQILGYFSAVCYLGARLPQIYKNYSDKSCEGLSLLFFILSLMGNLTYGAGILFHSTEREYVLTNLPWLIGSLGTMVEDVIIFIQFRIYAAKEAFSLAVS</sequence>
<evidence type="ECO:0000313" key="9">
    <source>
        <dbReference type="EMBL" id="OQD69978.1"/>
    </source>
</evidence>
<evidence type="ECO:0000256" key="6">
    <source>
        <dbReference type="ARBA" id="ARBA00050768"/>
    </source>
</evidence>
<dbReference type="OMA" id="ISQCVYY"/>
<feature type="transmembrane region" description="Helical" evidence="8">
    <location>
        <begin position="48"/>
        <end position="68"/>
    </location>
</feature>
<dbReference type="GO" id="GO:0015174">
    <property type="term" value="F:basic amino acid transmembrane transporter activity"/>
    <property type="evidence" value="ECO:0007669"/>
    <property type="project" value="UniProtKB-ARBA"/>
</dbReference>
<dbReference type="InterPro" id="IPR006603">
    <property type="entry name" value="PQ-loop_rpt"/>
</dbReference>
<dbReference type="EMBL" id="MDYL01000028">
    <property type="protein sequence ID" value="OQD69978.1"/>
    <property type="molecule type" value="Genomic_DNA"/>
</dbReference>
<evidence type="ECO:0000256" key="7">
    <source>
        <dbReference type="SAM" id="MobiDB-lite"/>
    </source>
</evidence>
<keyword evidence="4 8" id="KW-0472">Membrane</keyword>
<feature type="transmembrane region" description="Helical" evidence="8">
    <location>
        <begin position="248"/>
        <end position="268"/>
    </location>
</feature>
<dbReference type="SMART" id="SM00679">
    <property type="entry name" value="CTNS"/>
    <property type="match status" value="2"/>
</dbReference>
<proteinExistence type="inferred from homology"/>
<dbReference type="AlphaFoldDB" id="A0A1V6NZ45"/>
<dbReference type="STRING" id="69771.A0A1V6NZ45"/>
<dbReference type="OrthoDB" id="8048523at2759"/>